<protein>
    <submittedName>
        <fullName evidence="2">Uncharacterized protein</fullName>
    </submittedName>
</protein>
<keyword evidence="1" id="KW-0472">Membrane</keyword>
<dbReference type="AlphaFoldDB" id="A0ABD1NMP7"/>
<keyword evidence="3" id="KW-1185">Reference proteome</keyword>
<gene>
    <name evidence="2" type="ORF">Fmac_003148</name>
</gene>
<feature type="transmembrane region" description="Helical" evidence="1">
    <location>
        <begin position="12"/>
        <end position="34"/>
    </location>
</feature>
<name>A0ABD1NMP7_9FABA</name>
<keyword evidence="1" id="KW-1133">Transmembrane helix</keyword>
<accession>A0ABD1NMP7</accession>
<dbReference type="EMBL" id="JBGMDY010000001">
    <property type="protein sequence ID" value="KAL2349148.1"/>
    <property type="molecule type" value="Genomic_DNA"/>
</dbReference>
<feature type="transmembrane region" description="Helical" evidence="1">
    <location>
        <begin position="162"/>
        <end position="186"/>
    </location>
</feature>
<organism evidence="2 3">
    <name type="scientific">Flemingia macrophylla</name>
    <dbReference type="NCBI Taxonomy" id="520843"/>
    <lineage>
        <taxon>Eukaryota</taxon>
        <taxon>Viridiplantae</taxon>
        <taxon>Streptophyta</taxon>
        <taxon>Embryophyta</taxon>
        <taxon>Tracheophyta</taxon>
        <taxon>Spermatophyta</taxon>
        <taxon>Magnoliopsida</taxon>
        <taxon>eudicotyledons</taxon>
        <taxon>Gunneridae</taxon>
        <taxon>Pentapetalae</taxon>
        <taxon>rosids</taxon>
        <taxon>fabids</taxon>
        <taxon>Fabales</taxon>
        <taxon>Fabaceae</taxon>
        <taxon>Papilionoideae</taxon>
        <taxon>50 kb inversion clade</taxon>
        <taxon>NPAAA clade</taxon>
        <taxon>indigoferoid/millettioid clade</taxon>
        <taxon>Phaseoleae</taxon>
        <taxon>Flemingia</taxon>
    </lineage>
</organism>
<feature type="transmembrane region" description="Helical" evidence="1">
    <location>
        <begin position="96"/>
        <end position="121"/>
    </location>
</feature>
<comment type="caution">
    <text evidence="2">The sequence shown here is derived from an EMBL/GenBank/DDBJ whole genome shotgun (WGS) entry which is preliminary data.</text>
</comment>
<proteinExistence type="predicted"/>
<reference evidence="2 3" key="1">
    <citation type="submission" date="2024-08" db="EMBL/GenBank/DDBJ databases">
        <title>Insights into the chromosomal genome structure of Flemingia macrophylla.</title>
        <authorList>
            <person name="Ding Y."/>
            <person name="Zhao Y."/>
            <person name="Bi W."/>
            <person name="Wu M."/>
            <person name="Zhao G."/>
            <person name="Gong Y."/>
            <person name="Li W."/>
            <person name="Zhang P."/>
        </authorList>
    </citation>
    <scope>NUCLEOTIDE SEQUENCE [LARGE SCALE GENOMIC DNA]</scope>
    <source>
        <strain evidence="2">DYQJB</strain>
        <tissue evidence="2">Leaf</tissue>
    </source>
</reference>
<evidence type="ECO:0000256" key="1">
    <source>
        <dbReference type="SAM" id="Phobius"/>
    </source>
</evidence>
<evidence type="ECO:0000313" key="3">
    <source>
        <dbReference type="Proteomes" id="UP001603857"/>
    </source>
</evidence>
<dbReference type="Proteomes" id="UP001603857">
    <property type="component" value="Unassembled WGS sequence"/>
</dbReference>
<feature type="transmembrane region" description="Helical" evidence="1">
    <location>
        <begin position="55"/>
        <end position="76"/>
    </location>
</feature>
<keyword evidence="1" id="KW-0812">Transmembrane</keyword>
<sequence length="263" mass="29866">MALQGPDFDKIFHFLSICILAFINEGSSSLSSAFMNEPWSWGLSIPISLYVKFALEIHTHLGICVGIGLPSLVYWGATRGAIDWYWEAALKFNHEILKTCLFNVVIGVLHLLVSKLAHYVIEWIKDHKMRKGLLAHWPLISKLDLEALSQHPLMRPISVKNLFLKLFELLTVFFYNGNILLLSWCFSGQIYSYEVGKAISWVSLGSSMFVWIKALLRELGMEQEPPHEGKACKKVVEDNHFSSTQSEEKETKDQAIITCSSEC</sequence>
<evidence type="ECO:0000313" key="2">
    <source>
        <dbReference type="EMBL" id="KAL2349148.1"/>
    </source>
</evidence>